<feature type="signal peptide" evidence="7">
    <location>
        <begin position="1"/>
        <end position="20"/>
    </location>
</feature>
<keyword evidence="1 6" id="KW-0812">Transmembrane</keyword>
<dbReference type="EMBL" id="BDGG01000017">
    <property type="protein sequence ID" value="GAV08425.1"/>
    <property type="molecule type" value="Genomic_DNA"/>
</dbReference>
<dbReference type="OrthoDB" id="160405at2759"/>
<evidence type="ECO:0000256" key="7">
    <source>
        <dbReference type="SAM" id="SignalP"/>
    </source>
</evidence>
<sequence length="166" mass="18389">MFTSSSVVAFVLSLPFYARSSHCRARFCCFSPAVGSGVSRTSGSEMSSEQPLLGGMEQASNKLTQRTKSDKTASDGQAAQLTLVTDEEVTSIFAVLIRYTLMIIFIPILTYFGGKKYILEDIMGFSSRQSFIYWAVIAVISIHVVLAVMVYRAYREGLKPRTLKKD</sequence>
<dbReference type="PANTHER" id="PTHR31792">
    <property type="entry name" value="VACUOLAR ATPASE ASSEMBLY INTEGRAL MEMBRANE PROTEIN VMA21"/>
    <property type="match status" value="1"/>
</dbReference>
<evidence type="ECO:0000256" key="3">
    <source>
        <dbReference type="ARBA" id="ARBA00022989"/>
    </source>
</evidence>
<keyword evidence="4 6" id="KW-0472">Membrane</keyword>
<evidence type="ECO:0000256" key="4">
    <source>
        <dbReference type="ARBA" id="ARBA00023136"/>
    </source>
</evidence>
<dbReference type="GO" id="GO:0070072">
    <property type="term" value="P:vacuolar proton-transporting V-type ATPase complex assembly"/>
    <property type="evidence" value="ECO:0007669"/>
    <property type="project" value="InterPro"/>
</dbReference>
<name>A0A1D1W4L2_RAMVA</name>
<evidence type="ECO:0000313" key="9">
    <source>
        <dbReference type="Proteomes" id="UP000186922"/>
    </source>
</evidence>
<dbReference type="InterPro" id="IPR019013">
    <property type="entry name" value="Vma21"/>
</dbReference>
<evidence type="ECO:0000313" key="8">
    <source>
        <dbReference type="EMBL" id="GAV08425.1"/>
    </source>
</evidence>
<feature type="transmembrane region" description="Helical" evidence="6">
    <location>
        <begin position="91"/>
        <end position="112"/>
    </location>
</feature>
<proteinExistence type="predicted"/>
<evidence type="ECO:0000256" key="1">
    <source>
        <dbReference type="ARBA" id="ARBA00022692"/>
    </source>
</evidence>
<protein>
    <recommendedName>
        <fullName evidence="10">Vacuolar ATPase assembly integral membrane protein VMA21 homolog</fullName>
    </recommendedName>
</protein>
<keyword evidence="5" id="KW-0968">Cytoplasmic vesicle</keyword>
<comment type="caution">
    <text evidence="8">The sequence shown here is derived from an EMBL/GenBank/DDBJ whole genome shotgun (WGS) entry which is preliminary data.</text>
</comment>
<dbReference type="GO" id="GO:0031410">
    <property type="term" value="C:cytoplasmic vesicle"/>
    <property type="evidence" value="ECO:0007669"/>
    <property type="project" value="UniProtKB-KW"/>
</dbReference>
<keyword evidence="7" id="KW-0732">Signal</keyword>
<reference evidence="8 9" key="1">
    <citation type="journal article" date="2016" name="Nat. Commun.">
        <title>Extremotolerant tardigrade genome and improved radiotolerance of human cultured cells by tardigrade-unique protein.</title>
        <authorList>
            <person name="Hashimoto T."/>
            <person name="Horikawa D.D."/>
            <person name="Saito Y."/>
            <person name="Kuwahara H."/>
            <person name="Kozuka-Hata H."/>
            <person name="Shin-I T."/>
            <person name="Minakuchi Y."/>
            <person name="Ohishi K."/>
            <person name="Motoyama A."/>
            <person name="Aizu T."/>
            <person name="Enomoto A."/>
            <person name="Kondo K."/>
            <person name="Tanaka S."/>
            <person name="Hara Y."/>
            <person name="Koshikawa S."/>
            <person name="Sagara H."/>
            <person name="Miura T."/>
            <person name="Yokobori S."/>
            <person name="Miyagawa K."/>
            <person name="Suzuki Y."/>
            <person name="Kubo T."/>
            <person name="Oyama M."/>
            <person name="Kohara Y."/>
            <person name="Fujiyama A."/>
            <person name="Arakawa K."/>
            <person name="Katayama T."/>
            <person name="Toyoda A."/>
            <person name="Kunieda T."/>
        </authorList>
    </citation>
    <scope>NUCLEOTIDE SEQUENCE [LARGE SCALE GENOMIC DNA]</scope>
    <source>
        <strain evidence="8 9">YOKOZUNA-1</strain>
    </source>
</reference>
<dbReference type="Pfam" id="PF09446">
    <property type="entry name" value="VMA21"/>
    <property type="match status" value="1"/>
</dbReference>
<accession>A0A1D1W4L2</accession>
<keyword evidence="3 6" id="KW-1133">Transmembrane helix</keyword>
<gene>
    <name evidence="8" type="primary">RvY_18116-1</name>
    <name evidence="8" type="synonym">RvY_18116.1</name>
    <name evidence="8" type="ORF">RvY_18116</name>
</gene>
<keyword evidence="2" id="KW-0256">Endoplasmic reticulum</keyword>
<dbReference type="Proteomes" id="UP000186922">
    <property type="component" value="Unassembled WGS sequence"/>
</dbReference>
<evidence type="ECO:0000256" key="2">
    <source>
        <dbReference type="ARBA" id="ARBA00022824"/>
    </source>
</evidence>
<dbReference type="AlphaFoldDB" id="A0A1D1W4L2"/>
<dbReference type="STRING" id="947166.A0A1D1W4L2"/>
<evidence type="ECO:0008006" key="10">
    <source>
        <dbReference type="Google" id="ProtNLM"/>
    </source>
</evidence>
<dbReference type="PANTHER" id="PTHR31792:SF3">
    <property type="entry name" value="VACUOLAR ATPASE ASSEMBLY INTEGRAL MEMBRANE PROTEIN VMA21"/>
    <property type="match status" value="1"/>
</dbReference>
<organism evidence="8 9">
    <name type="scientific">Ramazzottius varieornatus</name>
    <name type="common">Water bear</name>
    <name type="synonym">Tardigrade</name>
    <dbReference type="NCBI Taxonomy" id="947166"/>
    <lineage>
        <taxon>Eukaryota</taxon>
        <taxon>Metazoa</taxon>
        <taxon>Ecdysozoa</taxon>
        <taxon>Tardigrada</taxon>
        <taxon>Eutardigrada</taxon>
        <taxon>Parachela</taxon>
        <taxon>Hypsibioidea</taxon>
        <taxon>Ramazzottiidae</taxon>
        <taxon>Ramazzottius</taxon>
    </lineage>
</organism>
<feature type="chain" id="PRO_5008899222" description="Vacuolar ATPase assembly integral membrane protein VMA21 homolog" evidence="7">
    <location>
        <begin position="21"/>
        <end position="166"/>
    </location>
</feature>
<feature type="transmembrane region" description="Helical" evidence="6">
    <location>
        <begin position="132"/>
        <end position="154"/>
    </location>
</feature>
<dbReference type="GO" id="GO:0005789">
    <property type="term" value="C:endoplasmic reticulum membrane"/>
    <property type="evidence" value="ECO:0007669"/>
    <property type="project" value="TreeGrafter"/>
</dbReference>
<keyword evidence="9" id="KW-1185">Reference proteome</keyword>
<evidence type="ECO:0000256" key="6">
    <source>
        <dbReference type="SAM" id="Phobius"/>
    </source>
</evidence>
<evidence type="ECO:0000256" key="5">
    <source>
        <dbReference type="ARBA" id="ARBA00023329"/>
    </source>
</evidence>